<accession>A0ABU1ALH4</accession>
<organism evidence="2 3">
    <name type="scientific">Thalassobacterium sedimentorum</name>
    <dbReference type="NCBI Taxonomy" id="3041258"/>
    <lineage>
        <taxon>Bacteria</taxon>
        <taxon>Pseudomonadati</taxon>
        <taxon>Verrucomicrobiota</taxon>
        <taxon>Opitutia</taxon>
        <taxon>Puniceicoccales</taxon>
        <taxon>Coraliomargaritaceae</taxon>
        <taxon>Thalassobacterium</taxon>
    </lineage>
</organism>
<reference evidence="2 3" key="1">
    <citation type="submission" date="2023-04" db="EMBL/GenBank/DDBJ databases">
        <title>A novel bacteria isolated from coastal sediment.</title>
        <authorList>
            <person name="Liu X.-J."/>
            <person name="Du Z.-J."/>
        </authorList>
    </citation>
    <scope>NUCLEOTIDE SEQUENCE [LARGE SCALE GENOMIC DNA]</scope>
    <source>
        <strain evidence="2 3">SDUM461004</strain>
    </source>
</reference>
<name>A0ABU1ALH4_9BACT</name>
<gene>
    <name evidence="2" type="ORF">QEH59_14500</name>
</gene>
<dbReference type="EMBL" id="JARXIC010000028">
    <property type="protein sequence ID" value="MDQ8195641.1"/>
    <property type="molecule type" value="Genomic_DNA"/>
</dbReference>
<proteinExistence type="predicted"/>
<keyword evidence="1" id="KW-0472">Membrane</keyword>
<evidence type="ECO:0000313" key="3">
    <source>
        <dbReference type="Proteomes" id="UP001243717"/>
    </source>
</evidence>
<evidence type="ECO:0000313" key="2">
    <source>
        <dbReference type="EMBL" id="MDQ8195641.1"/>
    </source>
</evidence>
<keyword evidence="3" id="KW-1185">Reference proteome</keyword>
<comment type="caution">
    <text evidence="2">The sequence shown here is derived from an EMBL/GenBank/DDBJ whole genome shotgun (WGS) entry which is preliminary data.</text>
</comment>
<evidence type="ECO:0000256" key="1">
    <source>
        <dbReference type="SAM" id="Phobius"/>
    </source>
</evidence>
<sequence length="1176" mass="128451">MYLKIVNLREVSHRNNGFALVIALSLMAFVLLLLLSITTLVQVEQQSSVISSERVKAEQSALLAMRVALGELQEAAGGDQRITATASILSSIGSAGVEAVDGNRRWLGVWNNSTTDHMNPTASHGAQSGSNDDGFIEWLVSGNSDGVSDQVGYPSAVLDTNESIILFDSDDIGDDVRVPLVETLDEDTAYAFWIEDEGVKASVKPLPQASNTVLNDDAYANPLVHGLNYGIDYGRMGGGMESAITYPISSTSNDDLIRAMQKVQSDDELGLTASEDNTWVNANRHEFTIYSHSLMTDVRNGGFKQDLSLAFEMDGALQGPNGLSYFNNSDFVGDSGNREVENTLTGAISQAPGHDFYSRYVYAHFPYGTASTVNKARGPTWHLLRDYYNLYKRLDQSSGNLTLNAQPFYPNNPEVQSASNAYDFLEGRFAKGGDPFVQEFTDSGGRYLYHLSRGNYTPVMLGYRLIFSVASYEYDSVADTAKIAFAFDPVYYLWNPYDKSIRFENYKVEYNEEIPVTIEFEVTDNNGTRAIDEVLLTDYLIENGWDGSSDKLYSFLMDPAGDVVLAPGEVRLFSASGTNGDCYPGVTNITATSGNILRLHPEAGEILVDGVSAATIKVNLGITTKTAGTDAQNGRFRSTSYLVDDDDLANARTGTQRSTHLKTQFVSIQTNSAASAGEQVDVVELTFDGASLSSRKSWLGYLDYLMKPTNTTAEPTEIMAAFNPLSVSSIGDIRVFPQRNRYLHLISEPSLNVMLPESFGDSGFWGYEYSSAGSNYIPAFSLPSEPMTSLAQLRNGMLTPYIFENPRAVGNSYANPRLRQDELYGDMPGPQTAERYDSTWLLNDALWDKYYFSGIAPAYSYSSGAYAASENLEAALTRFFEQDPDRYGNANLIPNIATDSTPNSIANQLTTGDGYKEIGASMLMQGGFNVNSTSVAAWAAVLGGNRDMTIDYFAADSLSEISDTATGIPFLKSQRPNGDSGDAWAGFSRVNPNLIWNDQGTPNDESDDTGLAAEIVKQVRLRGPFMSLSDFVNRRLDTDQTGRMGALQAAIKATGLNSDIENNEGVPADYSTYYENSDAGTGFTSGGINGFIEQADILQAIGPKLVARSDTFRIRAYGESRTLNGDVASQATCEVVVQRLPEYVDEANDAFTLPEDLSASNNLFGRRFKIVSFKWL</sequence>
<keyword evidence="1" id="KW-0812">Transmembrane</keyword>
<feature type="transmembrane region" description="Helical" evidence="1">
    <location>
        <begin position="20"/>
        <end position="41"/>
    </location>
</feature>
<protein>
    <submittedName>
        <fullName evidence="2">Uncharacterized protein</fullName>
    </submittedName>
</protein>
<keyword evidence="1" id="KW-1133">Transmembrane helix</keyword>
<dbReference type="Proteomes" id="UP001243717">
    <property type="component" value="Unassembled WGS sequence"/>
</dbReference>